<feature type="transmembrane region" description="Helical" evidence="1">
    <location>
        <begin position="138"/>
        <end position="159"/>
    </location>
</feature>
<comment type="caution">
    <text evidence="2">The sequence shown here is derived from an EMBL/GenBank/DDBJ whole genome shotgun (WGS) entry which is preliminary data.</text>
</comment>
<accession>A0A8J3JQW3</accession>
<feature type="transmembrane region" description="Helical" evidence="1">
    <location>
        <begin position="338"/>
        <end position="359"/>
    </location>
</feature>
<keyword evidence="1" id="KW-0472">Membrane</keyword>
<keyword evidence="1" id="KW-0812">Transmembrane</keyword>
<dbReference type="RefSeq" id="WP_203746064.1">
    <property type="nucleotide sequence ID" value="NZ_BONF01000014.1"/>
</dbReference>
<evidence type="ECO:0000313" key="3">
    <source>
        <dbReference type="Proteomes" id="UP000601223"/>
    </source>
</evidence>
<feature type="transmembrane region" description="Helical" evidence="1">
    <location>
        <begin position="82"/>
        <end position="104"/>
    </location>
</feature>
<evidence type="ECO:0000256" key="1">
    <source>
        <dbReference type="SAM" id="Phobius"/>
    </source>
</evidence>
<gene>
    <name evidence="2" type="ORF">Cba03nite_29280</name>
</gene>
<proteinExistence type="predicted"/>
<dbReference type="EMBL" id="BONF01000014">
    <property type="protein sequence ID" value="GIF81579.1"/>
    <property type="molecule type" value="Genomic_DNA"/>
</dbReference>
<keyword evidence="1" id="KW-1133">Transmembrane helix</keyword>
<protein>
    <submittedName>
        <fullName evidence="2">Uncharacterized protein</fullName>
    </submittedName>
</protein>
<dbReference type="AlphaFoldDB" id="A0A8J3JQW3"/>
<dbReference type="Proteomes" id="UP000601223">
    <property type="component" value="Unassembled WGS sequence"/>
</dbReference>
<feature type="transmembrane region" description="Helical" evidence="1">
    <location>
        <begin position="365"/>
        <end position="382"/>
    </location>
</feature>
<sequence>MTATPLPANPPDPLTRAADLIWVGVPLALRKLSAGLATAAVDGLYLAARPLLGLAAPPVMFLLGLLVGALHPGFEYVFTEALWLLLLAAVVGTLSGALGSYLTLGFALGDLVLGEHPQWSTYRTDGLLDLPAQLGSQLLTYTLFGMLAVGVPLAAKSFAAEFMLPPSVPRAVRALVGVGALVVISGLLVWVWTQSAPLLVRPVFVWADAIPTVEAMSTTQESGGWIVALAIAATVARAAVQAVLAAPIGRDTPDRMTALENRFRTAERIVPLAARVPLVLRLAARALLLTALLSGLYSAMWQAGLAFLVLAGAQLITSPLMPIDFGAYARFLARIPRIVRLVVAMVPVYLLGALVVPLFLDQTSFLPFLLLAVVAAVLVTLLSPHTRGEAARTAAPAGIPRAEEPR</sequence>
<feature type="transmembrane region" description="Helical" evidence="1">
    <location>
        <begin position="299"/>
        <end position="317"/>
    </location>
</feature>
<feature type="transmembrane region" description="Helical" evidence="1">
    <location>
        <begin position="269"/>
        <end position="293"/>
    </location>
</feature>
<reference evidence="2 3" key="1">
    <citation type="submission" date="2021-01" db="EMBL/GenBank/DDBJ databases">
        <title>Whole genome shotgun sequence of Catellatospora bangladeshensis NBRC 107357.</title>
        <authorList>
            <person name="Komaki H."/>
            <person name="Tamura T."/>
        </authorList>
    </citation>
    <scope>NUCLEOTIDE SEQUENCE [LARGE SCALE GENOMIC DNA]</scope>
    <source>
        <strain evidence="2 3">NBRC 107357</strain>
    </source>
</reference>
<feature type="transmembrane region" description="Helical" evidence="1">
    <location>
        <begin position="225"/>
        <end position="248"/>
    </location>
</feature>
<evidence type="ECO:0000313" key="2">
    <source>
        <dbReference type="EMBL" id="GIF81579.1"/>
    </source>
</evidence>
<feature type="transmembrane region" description="Helical" evidence="1">
    <location>
        <begin position="51"/>
        <end position="70"/>
    </location>
</feature>
<name>A0A8J3JQW3_9ACTN</name>
<organism evidence="2 3">
    <name type="scientific">Catellatospora bangladeshensis</name>
    <dbReference type="NCBI Taxonomy" id="310355"/>
    <lineage>
        <taxon>Bacteria</taxon>
        <taxon>Bacillati</taxon>
        <taxon>Actinomycetota</taxon>
        <taxon>Actinomycetes</taxon>
        <taxon>Micromonosporales</taxon>
        <taxon>Micromonosporaceae</taxon>
        <taxon>Catellatospora</taxon>
    </lineage>
</organism>
<keyword evidence="3" id="KW-1185">Reference proteome</keyword>
<feature type="transmembrane region" description="Helical" evidence="1">
    <location>
        <begin position="171"/>
        <end position="192"/>
    </location>
</feature>